<protein>
    <recommendedName>
        <fullName evidence="5">SH3 domain-containing protein</fullName>
    </recommendedName>
</protein>
<name>A0A8J2SFV3_9STRA</name>
<dbReference type="Proteomes" id="UP000789595">
    <property type="component" value="Unassembled WGS sequence"/>
</dbReference>
<reference evidence="3" key="1">
    <citation type="submission" date="2021-11" db="EMBL/GenBank/DDBJ databases">
        <authorList>
            <consortium name="Genoscope - CEA"/>
            <person name="William W."/>
        </authorList>
    </citation>
    <scope>NUCLEOTIDE SEQUENCE</scope>
</reference>
<feature type="coiled-coil region" evidence="1">
    <location>
        <begin position="323"/>
        <end position="354"/>
    </location>
</feature>
<organism evidence="3 4">
    <name type="scientific">Pelagomonas calceolata</name>
    <dbReference type="NCBI Taxonomy" id="35677"/>
    <lineage>
        <taxon>Eukaryota</taxon>
        <taxon>Sar</taxon>
        <taxon>Stramenopiles</taxon>
        <taxon>Ochrophyta</taxon>
        <taxon>Pelagophyceae</taxon>
        <taxon>Pelagomonadales</taxon>
        <taxon>Pelagomonadaceae</taxon>
        <taxon>Pelagomonas</taxon>
    </lineage>
</organism>
<keyword evidence="4" id="KW-1185">Reference proteome</keyword>
<evidence type="ECO:0000313" key="3">
    <source>
        <dbReference type="EMBL" id="CAH0371240.1"/>
    </source>
</evidence>
<dbReference type="AlphaFoldDB" id="A0A8J2SFV3"/>
<evidence type="ECO:0008006" key="5">
    <source>
        <dbReference type="Google" id="ProtNLM"/>
    </source>
</evidence>
<keyword evidence="1" id="KW-0175">Coiled coil</keyword>
<feature type="compositionally biased region" description="Basic and acidic residues" evidence="2">
    <location>
        <begin position="281"/>
        <end position="291"/>
    </location>
</feature>
<dbReference type="PROSITE" id="PS50096">
    <property type="entry name" value="IQ"/>
    <property type="match status" value="1"/>
</dbReference>
<accession>A0A8J2SFV3</accession>
<sequence>MRPTGPVYLNGVPLARELFTKWLDEDPYGTGDSTNVVVDVHRPDNKGFGDAEAAADAWREAVAALDEPDDDDALVAEVLRVADANTVDGAVDTSHLTSYGELGNHVMRELGPGAVAVDYVERCALTWRAQRDAPRGPWWRASTDYTELPAKVSPSEEEEQEVFVEDEDEGVLLGATNALAARLKAVEERRERELDEEARRVAEDVAALRRARRAADRRAAEAERARLAAEVEREEAAVRRDVTAALQRRVEELERELATRDAVQEAPAPQSPSKAVQQLRKSLERPADRPRRAPPPPTTARDAATALQRVARGNLTRRRTSAVATLEAEVRAAQERLEAEVREAQRRLEDARAALPSMARPQPVEAPAPAPLPFDPFAGNAETFVRAAHAFTGDGDQELSIERDQALLVRTAHLADASGWVFAVAVDDGEGEPRCGYVPISHLGGAVSPRFFQDEASEVS</sequence>
<proteinExistence type="predicted"/>
<dbReference type="SUPFAM" id="SSF50044">
    <property type="entry name" value="SH3-domain"/>
    <property type="match status" value="1"/>
</dbReference>
<dbReference type="InterPro" id="IPR036028">
    <property type="entry name" value="SH3-like_dom_sf"/>
</dbReference>
<feature type="coiled-coil region" evidence="1">
    <location>
        <begin position="176"/>
        <end position="239"/>
    </location>
</feature>
<dbReference type="EMBL" id="CAKKNE010000003">
    <property type="protein sequence ID" value="CAH0371240.1"/>
    <property type="molecule type" value="Genomic_DNA"/>
</dbReference>
<feature type="region of interest" description="Disordered" evidence="2">
    <location>
        <begin position="258"/>
        <end position="303"/>
    </location>
</feature>
<evidence type="ECO:0000256" key="1">
    <source>
        <dbReference type="SAM" id="Coils"/>
    </source>
</evidence>
<feature type="compositionally biased region" description="Polar residues" evidence="2">
    <location>
        <begin position="271"/>
        <end position="280"/>
    </location>
</feature>
<evidence type="ECO:0000313" key="4">
    <source>
        <dbReference type="Proteomes" id="UP000789595"/>
    </source>
</evidence>
<gene>
    <name evidence="3" type="ORF">PECAL_3P11720</name>
</gene>
<comment type="caution">
    <text evidence="3">The sequence shown here is derived from an EMBL/GenBank/DDBJ whole genome shotgun (WGS) entry which is preliminary data.</text>
</comment>
<evidence type="ECO:0000256" key="2">
    <source>
        <dbReference type="SAM" id="MobiDB-lite"/>
    </source>
</evidence>